<feature type="region of interest" description="Disordered" evidence="1">
    <location>
        <begin position="79"/>
        <end position="170"/>
    </location>
</feature>
<dbReference type="Proteomes" id="UP000287651">
    <property type="component" value="Unassembled WGS sequence"/>
</dbReference>
<organism evidence="2 3">
    <name type="scientific">Ensete ventricosum</name>
    <name type="common">Abyssinian banana</name>
    <name type="synonym">Musa ensete</name>
    <dbReference type="NCBI Taxonomy" id="4639"/>
    <lineage>
        <taxon>Eukaryota</taxon>
        <taxon>Viridiplantae</taxon>
        <taxon>Streptophyta</taxon>
        <taxon>Embryophyta</taxon>
        <taxon>Tracheophyta</taxon>
        <taxon>Spermatophyta</taxon>
        <taxon>Magnoliopsida</taxon>
        <taxon>Liliopsida</taxon>
        <taxon>Zingiberales</taxon>
        <taxon>Musaceae</taxon>
        <taxon>Ensete</taxon>
    </lineage>
</organism>
<feature type="compositionally biased region" description="Low complexity" evidence="1">
    <location>
        <begin position="95"/>
        <end position="106"/>
    </location>
</feature>
<evidence type="ECO:0000313" key="3">
    <source>
        <dbReference type="Proteomes" id="UP000287651"/>
    </source>
</evidence>
<reference evidence="2 3" key="1">
    <citation type="journal article" date="2014" name="Agronomy (Basel)">
        <title>A Draft Genome Sequence for Ensete ventricosum, the Drought-Tolerant Tree Against Hunger.</title>
        <authorList>
            <person name="Harrison J."/>
            <person name="Moore K.A."/>
            <person name="Paszkiewicz K."/>
            <person name="Jones T."/>
            <person name="Grant M."/>
            <person name="Ambacheew D."/>
            <person name="Muzemil S."/>
            <person name="Studholme D.J."/>
        </authorList>
    </citation>
    <scope>NUCLEOTIDE SEQUENCE [LARGE SCALE GENOMIC DNA]</scope>
</reference>
<protein>
    <submittedName>
        <fullName evidence="2">Uncharacterized protein</fullName>
    </submittedName>
</protein>
<dbReference type="EMBL" id="AMZH03015766">
    <property type="protein sequence ID" value="RRT45548.1"/>
    <property type="molecule type" value="Genomic_DNA"/>
</dbReference>
<feature type="compositionally biased region" description="Basic residues" evidence="1">
    <location>
        <begin position="146"/>
        <end position="170"/>
    </location>
</feature>
<proteinExistence type="predicted"/>
<comment type="caution">
    <text evidence="2">The sequence shown here is derived from an EMBL/GenBank/DDBJ whole genome shotgun (WGS) entry which is preliminary data.</text>
</comment>
<evidence type="ECO:0000313" key="2">
    <source>
        <dbReference type="EMBL" id="RRT45548.1"/>
    </source>
</evidence>
<name>A0A426Y191_ENSVE</name>
<feature type="region of interest" description="Disordered" evidence="1">
    <location>
        <begin position="41"/>
        <end position="64"/>
    </location>
</feature>
<dbReference type="AlphaFoldDB" id="A0A426Y191"/>
<accession>A0A426Y191</accession>
<gene>
    <name evidence="2" type="ORF">B296_00030552</name>
</gene>
<sequence>MANREIYSTTVETTAISTPLDNVPLYSMHPDREPMILLKSSQAATSSDRLSADADGDGETTGACVGCKKGDLEDVCEFSGGIEDEDGPAECVRISNSNDASSSQESTGISRAPVTNPDAFGVIIISTKRAVSEEKNPGEGGELKPRDRKKHKQRVGRCRRRREQARSRGL</sequence>
<evidence type="ECO:0000256" key="1">
    <source>
        <dbReference type="SAM" id="MobiDB-lite"/>
    </source>
</evidence>
<feature type="compositionally biased region" description="Basic and acidic residues" evidence="1">
    <location>
        <begin position="130"/>
        <end position="145"/>
    </location>
</feature>